<comment type="caution">
    <text evidence="1">The sequence shown here is derived from an EMBL/GenBank/DDBJ whole genome shotgun (WGS) entry which is preliminary data.</text>
</comment>
<gene>
    <name evidence="1" type="ORF">F7F11_21305</name>
</gene>
<organism evidence="1 2">
    <name type="scientific">Escherichia coli</name>
    <dbReference type="NCBI Taxonomy" id="562"/>
    <lineage>
        <taxon>Bacteria</taxon>
        <taxon>Pseudomonadati</taxon>
        <taxon>Pseudomonadota</taxon>
        <taxon>Gammaproteobacteria</taxon>
        <taxon>Enterobacterales</taxon>
        <taxon>Enterobacteriaceae</taxon>
        <taxon>Escherichia</taxon>
    </lineage>
</organism>
<dbReference type="Proteomes" id="UP000327073">
    <property type="component" value="Unassembled WGS sequence"/>
</dbReference>
<name>A0A3T4AIZ3_ECOLX</name>
<protein>
    <submittedName>
        <fullName evidence="1">Uncharacterized protein</fullName>
    </submittedName>
</protein>
<reference evidence="1 2" key="1">
    <citation type="submission" date="2019-03" db="EMBL/GenBank/DDBJ databases">
        <title>Whole Genome Sequencing of Shiga-Toxin Escherichia coli Strains from Nebraska.</title>
        <authorList>
            <person name="Abdalhamid B."/>
            <person name="Mccutchen E.L."/>
            <person name="Bouska A.C."/>
            <person name="Hinrichs S.H."/>
            <person name="Iwen P.C."/>
        </authorList>
    </citation>
    <scope>NUCLEOTIDE SEQUENCE [LARGE SCALE GENOMIC DNA]</scope>
    <source>
        <strain evidence="1 2">STEC_170836</strain>
    </source>
</reference>
<dbReference type="EMBL" id="VZEL01000027">
    <property type="protein sequence ID" value="KAB0122365.1"/>
    <property type="molecule type" value="Genomic_DNA"/>
</dbReference>
<sequence length="95" mass="10168">MHQDGVNSLALALTAAFCGANQHDHGLLVCWALQGEGMALCILVCSSAAAPRFGAMWSRCSLVFSFAPSMPCRALHESNHLYLMAFILKKGGKNT</sequence>
<evidence type="ECO:0000313" key="2">
    <source>
        <dbReference type="Proteomes" id="UP000327073"/>
    </source>
</evidence>
<proteinExistence type="predicted"/>
<dbReference type="AlphaFoldDB" id="A0A3T4AIZ3"/>
<evidence type="ECO:0000313" key="1">
    <source>
        <dbReference type="EMBL" id="KAB0122365.1"/>
    </source>
</evidence>
<accession>A0A3T4AIZ3</accession>